<dbReference type="RefSeq" id="WP_001098600.1">
    <property type="nucleotide sequence ID" value="NZ_JH792025.1"/>
</dbReference>
<accession>A0A9W5K4Q2</accession>
<evidence type="ECO:0000313" key="2">
    <source>
        <dbReference type="Proteomes" id="UP000006607"/>
    </source>
</evidence>
<dbReference type="Proteomes" id="UP000006607">
    <property type="component" value="Unassembled WGS sequence"/>
</dbReference>
<reference evidence="1" key="1">
    <citation type="submission" date="2012-04" db="EMBL/GenBank/DDBJ databases">
        <title>The Genome Sequence of Bacillus cereus VD014.</title>
        <authorList>
            <consortium name="The Broad Institute Genome Sequencing Platform"/>
            <consortium name="The Broad Institute Genome Sequencing Center for Infectious Disease"/>
            <person name="Feldgarden M."/>
            <person name="Van der Auwera G.A."/>
            <person name="Mahillon J."/>
            <person name="Duprez V."/>
            <person name="Timmery S."/>
            <person name="Mattelet C."/>
            <person name="Dierick K."/>
            <person name="Sun M."/>
            <person name="Yu Z."/>
            <person name="Zhu L."/>
            <person name="Hu X."/>
            <person name="Shank E.B."/>
            <person name="Swiecicka I."/>
            <person name="Hansen B.M."/>
            <person name="Andrup L."/>
            <person name="Young S.K."/>
            <person name="Zeng Q."/>
            <person name="Gargeya S."/>
            <person name="Fitzgerald M."/>
            <person name="Haas B."/>
            <person name="Abouelleil A."/>
            <person name="Alvarado L."/>
            <person name="Arachchi H.M."/>
            <person name="Berlin A."/>
            <person name="Chapman S.B."/>
            <person name="Goldberg J."/>
            <person name="Griggs A."/>
            <person name="Gujja S."/>
            <person name="Hansen M."/>
            <person name="Howarth C."/>
            <person name="Imamovic A."/>
            <person name="Larimer J."/>
            <person name="McCowen C."/>
            <person name="Montmayeur A."/>
            <person name="Murphy C."/>
            <person name="Neiman D."/>
            <person name="Pearson M."/>
            <person name="Priest M."/>
            <person name="Roberts A."/>
            <person name="Saif S."/>
            <person name="Shea T."/>
            <person name="Sisk P."/>
            <person name="Sykes S."/>
            <person name="Wortman J."/>
            <person name="Nusbaum C."/>
            <person name="Birren B."/>
        </authorList>
    </citation>
    <scope>NUCLEOTIDE SEQUENCE</scope>
    <source>
        <strain evidence="1">VD014</strain>
    </source>
</reference>
<proteinExistence type="predicted"/>
<name>A0A9W5K4Q2_BACC8</name>
<dbReference type="EMBL" id="AHER01000039">
    <property type="protein sequence ID" value="EJR18255.1"/>
    <property type="molecule type" value="Genomic_DNA"/>
</dbReference>
<dbReference type="AlphaFoldDB" id="A0A9W5K4Q2"/>
<protein>
    <submittedName>
        <fullName evidence="1">Uncharacterized protein</fullName>
    </submittedName>
</protein>
<comment type="caution">
    <text evidence="1">The sequence shown here is derived from an EMBL/GenBank/DDBJ whole genome shotgun (WGS) entry which is preliminary data.</text>
</comment>
<gene>
    <name evidence="1" type="ORF">IIA_04208</name>
</gene>
<sequence>MNTTQQMQSFLNSSVGRRMMIMATKEQEAYTKKLNALKGELTELKSMYQWQMYGEDQETESLVMLDGHPVIVETDGASRVKNVKDLTPQVYAKLDALDRNNLKQAMPVLAGRLEANDMPQVSKSDRYYELKNTSVGQRIEMFRELAEWQETNDPQASENYSSPEQRTKGITKTAEHLMKQFSAEGLREMNANILSLENQIKRSEETEEIAPYVSVISGAAPEGGAEG</sequence>
<evidence type="ECO:0000313" key="1">
    <source>
        <dbReference type="EMBL" id="EJR18255.1"/>
    </source>
</evidence>
<organism evidence="1 2">
    <name type="scientific">Bacillus cereus (strain VD014)</name>
    <dbReference type="NCBI Taxonomy" id="1053223"/>
    <lineage>
        <taxon>Bacteria</taxon>
        <taxon>Bacillati</taxon>
        <taxon>Bacillota</taxon>
        <taxon>Bacilli</taxon>
        <taxon>Bacillales</taxon>
        <taxon>Bacillaceae</taxon>
        <taxon>Bacillus</taxon>
        <taxon>Bacillus cereus group</taxon>
    </lineage>
</organism>